<comment type="subunit">
    <text evidence="8">Component of the Sec protein translocase complex. Heterotrimer consisting of SecY, SecE and SecG subunits. The heterotrimers can form oligomers, although 1 heterotrimer is thought to be able to translocate proteins. Interacts with the ribosome. Interacts with SecDF, and other proteins may be involved. Interacts with SecA.</text>
</comment>
<name>A0A1M7ZSN3_9FLAO</name>
<proteinExistence type="inferred from homology"/>
<evidence type="ECO:0000313" key="10">
    <source>
        <dbReference type="Proteomes" id="UP000184611"/>
    </source>
</evidence>
<sequence>MQIKIKMTKVVNYISEAFQELKSNVTWPVWSEVQRLTIIVAIFSVVFALLTWGVDELFVKALEGFFNIIK</sequence>
<comment type="similarity">
    <text evidence="8">Belongs to the SecE/SEC61-gamma family.</text>
</comment>
<evidence type="ECO:0000256" key="1">
    <source>
        <dbReference type="ARBA" id="ARBA00004370"/>
    </source>
</evidence>
<dbReference type="InterPro" id="IPR005807">
    <property type="entry name" value="SecE_bac"/>
</dbReference>
<keyword evidence="8" id="KW-1003">Cell membrane</keyword>
<dbReference type="InterPro" id="IPR001901">
    <property type="entry name" value="Translocase_SecE/Sec61-g"/>
</dbReference>
<evidence type="ECO:0000256" key="2">
    <source>
        <dbReference type="ARBA" id="ARBA00022448"/>
    </source>
</evidence>
<evidence type="ECO:0000256" key="7">
    <source>
        <dbReference type="ARBA" id="ARBA00023136"/>
    </source>
</evidence>
<dbReference type="NCBIfam" id="TIGR00964">
    <property type="entry name" value="secE_bact"/>
    <property type="match status" value="1"/>
</dbReference>
<protein>
    <recommendedName>
        <fullName evidence="8">Protein translocase subunit SecE</fullName>
    </recommendedName>
</protein>
<dbReference type="GO" id="GO:0009306">
    <property type="term" value="P:protein secretion"/>
    <property type="evidence" value="ECO:0007669"/>
    <property type="project" value="UniProtKB-UniRule"/>
</dbReference>
<evidence type="ECO:0000256" key="3">
    <source>
        <dbReference type="ARBA" id="ARBA00022692"/>
    </source>
</evidence>
<reference evidence="10" key="1">
    <citation type="submission" date="2016-12" db="EMBL/GenBank/DDBJ databases">
        <authorList>
            <person name="Varghese N."/>
            <person name="Submissions S."/>
        </authorList>
    </citation>
    <scope>NUCLEOTIDE SEQUENCE [LARGE SCALE GENOMIC DNA]</scope>
    <source>
        <strain evidence="10">DSM 18830</strain>
    </source>
</reference>
<evidence type="ECO:0000256" key="6">
    <source>
        <dbReference type="ARBA" id="ARBA00023010"/>
    </source>
</evidence>
<dbReference type="Proteomes" id="UP000184611">
    <property type="component" value="Unassembled WGS sequence"/>
</dbReference>
<dbReference type="InterPro" id="IPR038379">
    <property type="entry name" value="SecE_sf"/>
</dbReference>
<evidence type="ECO:0000313" key="9">
    <source>
        <dbReference type="EMBL" id="SHO71862.1"/>
    </source>
</evidence>
<keyword evidence="3 8" id="KW-0812">Transmembrane</keyword>
<dbReference type="GO" id="GO:0006605">
    <property type="term" value="P:protein targeting"/>
    <property type="evidence" value="ECO:0007669"/>
    <property type="project" value="UniProtKB-UniRule"/>
</dbReference>
<dbReference type="GO" id="GO:0005886">
    <property type="term" value="C:plasma membrane"/>
    <property type="evidence" value="ECO:0007669"/>
    <property type="project" value="UniProtKB-SubCell"/>
</dbReference>
<keyword evidence="5 8" id="KW-1133">Transmembrane helix</keyword>
<accession>A0A1M7ZSN3</accession>
<dbReference type="GO" id="GO:0065002">
    <property type="term" value="P:intracellular protein transmembrane transport"/>
    <property type="evidence" value="ECO:0007669"/>
    <property type="project" value="UniProtKB-UniRule"/>
</dbReference>
<gene>
    <name evidence="8" type="primary">secE</name>
    <name evidence="9" type="ORF">SAMN05443547_0174</name>
</gene>
<dbReference type="GO" id="GO:0043952">
    <property type="term" value="P:protein transport by the Sec complex"/>
    <property type="evidence" value="ECO:0007669"/>
    <property type="project" value="UniProtKB-UniRule"/>
</dbReference>
<evidence type="ECO:0000256" key="8">
    <source>
        <dbReference type="HAMAP-Rule" id="MF_00422"/>
    </source>
</evidence>
<keyword evidence="10" id="KW-1185">Reference proteome</keyword>
<dbReference type="GO" id="GO:0008320">
    <property type="term" value="F:protein transmembrane transporter activity"/>
    <property type="evidence" value="ECO:0007669"/>
    <property type="project" value="UniProtKB-UniRule"/>
</dbReference>
<dbReference type="Gene3D" id="1.20.5.1030">
    <property type="entry name" value="Preprotein translocase secy subunit"/>
    <property type="match status" value="1"/>
</dbReference>
<organism evidence="9 10">
    <name type="scientific">Flavobacterium cucumis</name>
    <dbReference type="NCBI Taxonomy" id="416016"/>
    <lineage>
        <taxon>Bacteria</taxon>
        <taxon>Pseudomonadati</taxon>
        <taxon>Bacteroidota</taxon>
        <taxon>Flavobacteriia</taxon>
        <taxon>Flavobacteriales</taxon>
        <taxon>Flavobacteriaceae</taxon>
        <taxon>Flavobacterium</taxon>
    </lineage>
</organism>
<comment type="function">
    <text evidence="8">Essential subunit of the Sec protein translocation channel SecYEG. Clamps together the 2 halves of SecY. May contact the channel plug during translocation.</text>
</comment>
<evidence type="ECO:0000256" key="5">
    <source>
        <dbReference type="ARBA" id="ARBA00022989"/>
    </source>
</evidence>
<feature type="transmembrane region" description="Helical" evidence="8">
    <location>
        <begin position="36"/>
        <end position="54"/>
    </location>
</feature>
<keyword evidence="4 8" id="KW-0653">Protein transport</keyword>
<dbReference type="AlphaFoldDB" id="A0A1M7ZSN3"/>
<dbReference type="HAMAP" id="MF_00422">
    <property type="entry name" value="SecE"/>
    <property type="match status" value="1"/>
</dbReference>
<keyword evidence="7 8" id="KW-0472">Membrane</keyword>
<dbReference type="STRING" id="416016.SAMN05443547_0174"/>
<dbReference type="EMBL" id="FRYK01000001">
    <property type="protein sequence ID" value="SHO71862.1"/>
    <property type="molecule type" value="Genomic_DNA"/>
</dbReference>
<keyword evidence="6 8" id="KW-0811">Translocation</keyword>
<evidence type="ECO:0000256" key="4">
    <source>
        <dbReference type="ARBA" id="ARBA00022927"/>
    </source>
</evidence>
<comment type="subcellular location">
    <subcellularLocation>
        <location evidence="8">Cell membrane</location>
        <topology evidence="8">Single-pass membrane protein</topology>
    </subcellularLocation>
    <subcellularLocation>
        <location evidence="1">Membrane</location>
    </subcellularLocation>
</comment>
<dbReference type="Pfam" id="PF00584">
    <property type="entry name" value="SecE"/>
    <property type="match status" value="1"/>
</dbReference>
<keyword evidence="2 8" id="KW-0813">Transport</keyword>